<dbReference type="REBASE" id="139412">
    <property type="entry name" value="S1.Fro17ORF19800P"/>
</dbReference>
<sequence>MKYKITDLFELKMGKTPSRSNPNYWNGTNVWLSVSDLSSSGKYISCSKERITEQAIDKSKIQMIPKDTVVMSFKLSLGKVSITTHNMYTNEAIIAFVDKKSEKVDPSYLYYWCLSQNWEKYGNKAVMGVTLNKKTLTSLSIELPPYELQKRIVKRLDLLANLLEAKNIQLQSLQQLVQSRFIEMFGDTNNSMEWPIANVESIAKVKVGLVIKPTRFYSSSPTRYKAIRGLNISPFCINDTNWVYFTEDGAKSNKKTEVKENDVVVVRSGAPGTAAVVTKEYAGSNAIDVLIVEPDLTQIDPTYLCAYTNFPHGLKQISKGSGGAAQKHFNVEKYKNLTIFIPPLEKQKLFSIEKKEIDKSKFICLINA</sequence>
<reference evidence="5 6" key="1">
    <citation type="journal article" date="2016" name="Gut Pathog.">
        <title>Whole genome sequencing of "Faecalibaculum rodentium" ALO17, isolated from C57BL/6J laboratory mouse feces.</title>
        <authorList>
            <person name="Lim S."/>
            <person name="Chang D.H."/>
            <person name="Ahn S."/>
            <person name="Kim B.C."/>
        </authorList>
    </citation>
    <scope>NUCLEOTIDE SEQUENCE [LARGE SCALE GENOMIC DNA]</scope>
    <source>
        <strain evidence="5 6">Alo17</strain>
    </source>
</reference>
<dbReference type="Pfam" id="PF01420">
    <property type="entry name" value="Methylase_S"/>
    <property type="match status" value="2"/>
</dbReference>
<dbReference type="PANTHER" id="PTHR30408">
    <property type="entry name" value="TYPE-1 RESTRICTION ENZYME ECOKI SPECIFICITY PROTEIN"/>
    <property type="match status" value="1"/>
</dbReference>
<gene>
    <name evidence="5" type="ORF">AALO17_19750</name>
</gene>
<organism evidence="5 6">
    <name type="scientific">Faecalibaculum rodentium</name>
    <dbReference type="NCBI Taxonomy" id="1702221"/>
    <lineage>
        <taxon>Bacteria</taxon>
        <taxon>Bacillati</taxon>
        <taxon>Bacillota</taxon>
        <taxon>Erysipelotrichia</taxon>
        <taxon>Erysipelotrichales</taxon>
        <taxon>Erysipelotrichaceae</taxon>
        <taxon>Faecalibaculum</taxon>
    </lineage>
</organism>
<evidence type="ECO:0000313" key="6">
    <source>
        <dbReference type="Proteomes" id="UP000069771"/>
    </source>
</evidence>
<dbReference type="AlphaFoldDB" id="A0A140DWT2"/>
<evidence type="ECO:0000256" key="1">
    <source>
        <dbReference type="ARBA" id="ARBA00010923"/>
    </source>
</evidence>
<dbReference type="KEGG" id="fro:AALO17_19750"/>
<dbReference type="GeneID" id="78478578"/>
<dbReference type="InterPro" id="IPR000055">
    <property type="entry name" value="Restrct_endonuc_typeI_TRD"/>
</dbReference>
<dbReference type="RefSeq" id="WP_067558365.1">
    <property type="nucleotide sequence ID" value="NZ_CP011391.1"/>
</dbReference>
<dbReference type="OrthoDB" id="9811611at2"/>
<dbReference type="EMBL" id="CP011391">
    <property type="protein sequence ID" value="AMK55109.1"/>
    <property type="molecule type" value="Genomic_DNA"/>
</dbReference>
<dbReference type="CDD" id="cd17244">
    <property type="entry name" value="RMtype1_S_Apa101655I-TRD2-CR2_like"/>
    <property type="match status" value="1"/>
</dbReference>
<name>A0A140DWT2_9FIRM</name>
<feature type="domain" description="Type I restriction modification DNA specificity" evidence="4">
    <location>
        <begin position="2"/>
        <end position="170"/>
    </location>
</feature>
<proteinExistence type="inferred from homology"/>
<dbReference type="PATRIC" id="fig|1702221.3.peg.1921"/>
<dbReference type="GO" id="GO:0009307">
    <property type="term" value="P:DNA restriction-modification system"/>
    <property type="evidence" value="ECO:0007669"/>
    <property type="project" value="UniProtKB-KW"/>
</dbReference>
<evidence type="ECO:0000313" key="5">
    <source>
        <dbReference type="EMBL" id="AMK55109.1"/>
    </source>
</evidence>
<dbReference type="InterPro" id="IPR044946">
    <property type="entry name" value="Restrct_endonuc_typeI_TRD_sf"/>
</dbReference>
<dbReference type="GO" id="GO:0003677">
    <property type="term" value="F:DNA binding"/>
    <property type="evidence" value="ECO:0007669"/>
    <property type="project" value="UniProtKB-KW"/>
</dbReference>
<dbReference type="Proteomes" id="UP000069771">
    <property type="component" value="Chromosome"/>
</dbReference>
<dbReference type="STRING" id="1702221.AALO17_19750"/>
<accession>A0A140DWT2</accession>
<dbReference type="SUPFAM" id="SSF116734">
    <property type="entry name" value="DNA methylase specificity domain"/>
    <property type="match status" value="2"/>
</dbReference>
<keyword evidence="3" id="KW-0238">DNA-binding</keyword>
<comment type="similarity">
    <text evidence="1">Belongs to the type-I restriction system S methylase family.</text>
</comment>
<feature type="domain" description="Type I restriction modification DNA specificity" evidence="4">
    <location>
        <begin position="245"/>
        <end position="348"/>
    </location>
</feature>
<keyword evidence="2" id="KW-0680">Restriction system</keyword>
<dbReference type="PANTHER" id="PTHR30408:SF12">
    <property type="entry name" value="TYPE I RESTRICTION ENZYME MJAVIII SPECIFICITY SUBUNIT"/>
    <property type="match status" value="1"/>
</dbReference>
<protein>
    <recommendedName>
        <fullName evidence="4">Type I restriction modification DNA specificity domain-containing protein</fullName>
    </recommendedName>
</protein>
<evidence type="ECO:0000256" key="2">
    <source>
        <dbReference type="ARBA" id="ARBA00022747"/>
    </source>
</evidence>
<evidence type="ECO:0000259" key="4">
    <source>
        <dbReference type="Pfam" id="PF01420"/>
    </source>
</evidence>
<dbReference type="Gene3D" id="3.90.220.20">
    <property type="entry name" value="DNA methylase specificity domains"/>
    <property type="match status" value="2"/>
</dbReference>
<keyword evidence="6" id="KW-1185">Reference proteome</keyword>
<evidence type="ECO:0000256" key="3">
    <source>
        <dbReference type="ARBA" id="ARBA00023125"/>
    </source>
</evidence>
<dbReference type="InterPro" id="IPR052021">
    <property type="entry name" value="Type-I_RS_S_subunit"/>
</dbReference>